<dbReference type="AlphaFoldDB" id="A0A822Y4N2"/>
<evidence type="ECO:0000256" key="7">
    <source>
        <dbReference type="ARBA" id="ARBA00023033"/>
    </source>
</evidence>
<dbReference type="InterPro" id="IPR051996">
    <property type="entry name" value="Cytochrome_P450_78A"/>
</dbReference>
<evidence type="ECO:0000256" key="4">
    <source>
        <dbReference type="ARBA" id="ARBA00022723"/>
    </source>
</evidence>
<gene>
    <name evidence="8" type="ORF">HUJ06_030362</name>
</gene>
<protein>
    <submittedName>
        <fullName evidence="8">Uncharacterized protein</fullName>
    </submittedName>
</protein>
<dbReference type="SUPFAM" id="SSF48264">
    <property type="entry name" value="Cytochrome P450"/>
    <property type="match status" value="1"/>
</dbReference>
<dbReference type="Proteomes" id="UP000607653">
    <property type="component" value="Unassembled WGS sequence"/>
</dbReference>
<comment type="cofactor">
    <cofactor evidence="1">
        <name>heme</name>
        <dbReference type="ChEBI" id="CHEBI:30413"/>
    </cofactor>
</comment>
<dbReference type="EMBL" id="DUZY01000002">
    <property type="protein sequence ID" value="DAD28894.1"/>
    <property type="molecule type" value="Genomic_DNA"/>
</dbReference>
<dbReference type="InterPro" id="IPR036396">
    <property type="entry name" value="Cyt_P450_sf"/>
</dbReference>
<name>A0A822Y4N2_NELNU</name>
<evidence type="ECO:0000256" key="5">
    <source>
        <dbReference type="ARBA" id="ARBA00023002"/>
    </source>
</evidence>
<keyword evidence="7" id="KW-0503">Monooxygenase</keyword>
<dbReference type="GO" id="GO:0016705">
    <property type="term" value="F:oxidoreductase activity, acting on paired donors, with incorporation or reduction of molecular oxygen"/>
    <property type="evidence" value="ECO:0007669"/>
    <property type="project" value="InterPro"/>
</dbReference>
<dbReference type="GO" id="GO:0020037">
    <property type="term" value="F:heme binding"/>
    <property type="evidence" value="ECO:0007669"/>
    <property type="project" value="InterPro"/>
</dbReference>
<keyword evidence="4" id="KW-0479">Metal-binding</keyword>
<sequence>MNLMASLVHRRLAATAEQCGASRLMAFSLEKTRVIVTCNPDVAKEILNNFVFANRLVKESAYSLMFNRAIRFTPYGIYWRMLQKIAATHLFYPKQINGSEEQRFQIASQMVSSL</sequence>
<comment type="similarity">
    <text evidence="2">Belongs to the cytochrome P450 family.</text>
</comment>
<comment type="caution">
    <text evidence="8">The sequence shown here is derived from an EMBL/GenBank/DDBJ whole genome shotgun (WGS) entry which is preliminary data.</text>
</comment>
<keyword evidence="3" id="KW-0349">Heme</keyword>
<accession>A0A822Y4N2</accession>
<keyword evidence="6" id="KW-0408">Iron</keyword>
<keyword evidence="9" id="KW-1185">Reference proteome</keyword>
<evidence type="ECO:0000313" key="9">
    <source>
        <dbReference type="Proteomes" id="UP000607653"/>
    </source>
</evidence>
<dbReference type="Gene3D" id="1.10.630.10">
    <property type="entry name" value="Cytochrome P450"/>
    <property type="match status" value="1"/>
</dbReference>
<dbReference type="GO" id="GO:0004497">
    <property type="term" value="F:monooxygenase activity"/>
    <property type="evidence" value="ECO:0007669"/>
    <property type="project" value="UniProtKB-KW"/>
</dbReference>
<evidence type="ECO:0000256" key="6">
    <source>
        <dbReference type="ARBA" id="ARBA00023004"/>
    </source>
</evidence>
<evidence type="ECO:0000313" key="8">
    <source>
        <dbReference type="EMBL" id="DAD28894.1"/>
    </source>
</evidence>
<evidence type="ECO:0000256" key="1">
    <source>
        <dbReference type="ARBA" id="ARBA00001971"/>
    </source>
</evidence>
<organism evidence="8 9">
    <name type="scientific">Nelumbo nucifera</name>
    <name type="common">Sacred lotus</name>
    <dbReference type="NCBI Taxonomy" id="4432"/>
    <lineage>
        <taxon>Eukaryota</taxon>
        <taxon>Viridiplantae</taxon>
        <taxon>Streptophyta</taxon>
        <taxon>Embryophyta</taxon>
        <taxon>Tracheophyta</taxon>
        <taxon>Spermatophyta</taxon>
        <taxon>Magnoliopsida</taxon>
        <taxon>Proteales</taxon>
        <taxon>Nelumbonaceae</taxon>
        <taxon>Nelumbo</taxon>
    </lineage>
</organism>
<evidence type="ECO:0000256" key="2">
    <source>
        <dbReference type="ARBA" id="ARBA00010617"/>
    </source>
</evidence>
<keyword evidence="5" id="KW-0560">Oxidoreductase</keyword>
<dbReference type="GO" id="GO:0005506">
    <property type="term" value="F:iron ion binding"/>
    <property type="evidence" value="ECO:0007669"/>
    <property type="project" value="InterPro"/>
</dbReference>
<reference evidence="8 9" key="1">
    <citation type="journal article" date="2020" name="Mol. Biol. Evol.">
        <title>Distinct Expression and Methylation Patterns for Genes with Different Fates following a Single Whole-Genome Duplication in Flowering Plants.</title>
        <authorList>
            <person name="Shi T."/>
            <person name="Rahmani R.S."/>
            <person name="Gugger P.F."/>
            <person name="Wang M."/>
            <person name="Li H."/>
            <person name="Zhang Y."/>
            <person name="Li Z."/>
            <person name="Wang Q."/>
            <person name="Van de Peer Y."/>
            <person name="Marchal K."/>
            <person name="Chen J."/>
        </authorList>
    </citation>
    <scope>NUCLEOTIDE SEQUENCE [LARGE SCALE GENOMIC DNA]</scope>
    <source>
        <tissue evidence="8">Leaf</tissue>
    </source>
</reference>
<proteinExistence type="inferred from homology"/>
<dbReference type="PANTHER" id="PTHR47946">
    <property type="entry name" value="CYTOCHROME P450 78A7-RELATED"/>
    <property type="match status" value="1"/>
</dbReference>
<evidence type="ECO:0000256" key="3">
    <source>
        <dbReference type="ARBA" id="ARBA00022617"/>
    </source>
</evidence>
<dbReference type="PANTHER" id="PTHR47946:SF23">
    <property type="entry name" value="CYTOCHROME P450 78A9"/>
    <property type="match status" value="1"/>
</dbReference>